<feature type="transmembrane region" description="Helical" evidence="16">
    <location>
        <begin position="426"/>
        <end position="454"/>
    </location>
</feature>
<evidence type="ECO:0000256" key="10">
    <source>
        <dbReference type="ARBA" id="ARBA00023136"/>
    </source>
</evidence>
<dbReference type="InterPro" id="IPR036259">
    <property type="entry name" value="MFS_trans_sf"/>
</dbReference>
<dbReference type="CDD" id="cd17436">
    <property type="entry name" value="MFS_GLUT10_Class3"/>
    <property type="match status" value="1"/>
</dbReference>
<keyword evidence="8 16" id="KW-0812">Transmembrane</keyword>
<feature type="region of interest" description="Disordered" evidence="15">
    <location>
        <begin position="538"/>
        <end position="565"/>
    </location>
</feature>
<feature type="transmembrane region" description="Helical" evidence="16">
    <location>
        <begin position="251"/>
        <end position="272"/>
    </location>
</feature>
<feature type="domain" description="Major facilitator superfamily (MFS) profile" evidence="17">
    <location>
        <begin position="21"/>
        <end position="520"/>
    </location>
</feature>
<proteinExistence type="inferred from homology"/>
<dbReference type="Ensembl" id="ENSXETT00000092333">
    <property type="protein sequence ID" value="ENSXETP00000073969"/>
    <property type="gene ID" value="ENSXETG00000003471"/>
</dbReference>
<dbReference type="InterPro" id="IPR020846">
    <property type="entry name" value="MFS_dom"/>
</dbReference>
<evidence type="ECO:0000256" key="4">
    <source>
        <dbReference type="ARBA" id="ARBA00007004"/>
    </source>
</evidence>
<feature type="transmembrane region" description="Helical" evidence="16">
    <location>
        <begin position="173"/>
        <end position="195"/>
    </location>
</feature>
<dbReference type="InterPro" id="IPR050820">
    <property type="entry name" value="MFS_Sugar_Transporter"/>
</dbReference>
<dbReference type="GeneTree" id="ENSGT00940000159430"/>
<evidence type="ECO:0000256" key="11">
    <source>
        <dbReference type="ARBA" id="ARBA00023180"/>
    </source>
</evidence>
<dbReference type="PROSITE" id="PS50850">
    <property type="entry name" value="MFS"/>
    <property type="match status" value="1"/>
</dbReference>
<evidence type="ECO:0000256" key="5">
    <source>
        <dbReference type="ARBA" id="ARBA00022448"/>
    </source>
</evidence>
<comment type="catalytic activity">
    <reaction evidence="1">
        <text>D-glucose(out) = D-glucose(in)</text>
        <dbReference type="Rhea" id="RHEA:60376"/>
        <dbReference type="ChEBI" id="CHEBI:4167"/>
    </reaction>
</comment>
<feature type="transmembrane region" description="Helical" evidence="16">
    <location>
        <begin position="466"/>
        <end position="486"/>
    </location>
</feature>
<evidence type="ECO:0000256" key="6">
    <source>
        <dbReference type="ARBA" id="ARBA00022490"/>
    </source>
</evidence>
<dbReference type="GO" id="GO:0016020">
    <property type="term" value="C:membrane"/>
    <property type="evidence" value="ECO:0007669"/>
    <property type="project" value="InterPro"/>
</dbReference>
<dbReference type="Bgee" id="ENSXETG00000003471">
    <property type="expression patterns" value="Expressed in ovary and 12 other cell types or tissues"/>
</dbReference>
<dbReference type="PANTHER" id="PTHR48023">
    <property type="entry name" value="D-XYLOSE-PROTON SYMPORTER-LIKE 2"/>
    <property type="match status" value="1"/>
</dbReference>
<evidence type="ECO:0000259" key="17">
    <source>
        <dbReference type="PROSITE" id="PS50850"/>
    </source>
</evidence>
<evidence type="ECO:0000256" key="14">
    <source>
        <dbReference type="ARBA" id="ARBA00042909"/>
    </source>
</evidence>
<evidence type="ECO:0000313" key="18">
    <source>
        <dbReference type="Ensembl" id="ENSXETP00000073969"/>
    </source>
</evidence>
<feature type="transmembrane region" description="Helical" evidence="16">
    <location>
        <begin position="116"/>
        <end position="134"/>
    </location>
</feature>
<dbReference type="Xenbase" id="XB-GENE-950490">
    <property type="gene designation" value="slc2a10"/>
</dbReference>
<feature type="transmembrane region" description="Helical" evidence="16">
    <location>
        <begin position="498"/>
        <end position="516"/>
    </location>
</feature>
<feature type="transmembrane region" description="Helical" evidence="16">
    <location>
        <begin position="287"/>
        <end position="309"/>
    </location>
</feature>
<evidence type="ECO:0000256" key="15">
    <source>
        <dbReference type="SAM" id="MobiDB-lite"/>
    </source>
</evidence>
<feature type="transmembrane region" description="Helical" evidence="16">
    <location>
        <begin position="12"/>
        <end position="39"/>
    </location>
</feature>
<evidence type="ECO:0000256" key="2">
    <source>
        <dbReference type="ARBA" id="ARBA00004127"/>
    </source>
</evidence>
<accession>A0A6I8R093</accession>
<gene>
    <name evidence="18" type="primary">slc2a10</name>
</gene>
<evidence type="ECO:0000256" key="9">
    <source>
        <dbReference type="ARBA" id="ARBA00022989"/>
    </source>
</evidence>
<evidence type="ECO:0000256" key="1">
    <source>
        <dbReference type="ARBA" id="ARBA00000618"/>
    </source>
</evidence>
<dbReference type="SUPFAM" id="SSF103473">
    <property type="entry name" value="MFS general substrate transporter"/>
    <property type="match status" value="1"/>
</dbReference>
<name>A0A6I8R093_XENTR</name>
<keyword evidence="7" id="KW-0762">Sugar transport</keyword>
<dbReference type="Pfam" id="PF00083">
    <property type="entry name" value="Sugar_tr"/>
    <property type="match status" value="2"/>
</dbReference>
<keyword evidence="6" id="KW-0963">Cytoplasm</keyword>
<keyword evidence="10 16" id="KW-0472">Membrane</keyword>
<evidence type="ECO:0000256" key="8">
    <source>
        <dbReference type="ARBA" id="ARBA00022692"/>
    </source>
</evidence>
<dbReference type="PANTHER" id="PTHR48023:SF7">
    <property type="entry name" value="SOLUTE CARRIER FAMILY 2, FACILITATED GLUCOSE TRANSPORTER MEMBER 10"/>
    <property type="match status" value="1"/>
</dbReference>
<dbReference type="FunFam" id="1.20.1250.20:FF:000790">
    <property type="entry name" value="Solute carrier family 2 member 10"/>
    <property type="match status" value="1"/>
</dbReference>
<evidence type="ECO:0000256" key="12">
    <source>
        <dbReference type="ARBA" id="ARBA00037777"/>
    </source>
</evidence>
<evidence type="ECO:0000256" key="13">
    <source>
        <dbReference type="ARBA" id="ARBA00039240"/>
    </source>
</evidence>
<keyword evidence="5" id="KW-0813">Transport</keyword>
<feature type="transmembrane region" description="Helical" evidence="16">
    <location>
        <begin position="86"/>
        <end position="110"/>
    </location>
</feature>
<keyword evidence="9 16" id="KW-1133">Transmembrane helix</keyword>
<comment type="subcellular location">
    <subcellularLocation>
        <location evidence="3">Cytoplasm</location>
        <location evidence="3">Perinuclear region</location>
    </subcellularLocation>
    <subcellularLocation>
        <location evidence="2">Endomembrane system</location>
        <topology evidence="2">Multi-pass membrane protein</topology>
    </subcellularLocation>
</comment>
<dbReference type="GO" id="GO:0022857">
    <property type="term" value="F:transmembrane transporter activity"/>
    <property type="evidence" value="ECO:0007669"/>
    <property type="project" value="InterPro"/>
</dbReference>
<comment type="similarity">
    <text evidence="4">Belongs to the major facilitator superfamily. Sugar transporter (TC 2.A.1.1) family. Glucose transporter subfamily.</text>
</comment>
<evidence type="ECO:0000256" key="16">
    <source>
        <dbReference type="SAM" id="Phobius"/>
    </source>
</evidence>
<dbReference type="AlphaFoldDB" id="A0A6I8R093"/>
<dbReference type="InterPro" id="IPR005829">
    <property type="entry name" value="Sugar_transporter_CS"/>
</dbReference>
<dbReference type="PROSITE" id="PS00216">
    <property type="entry name" value="SUGAR_TRANSPORT_1"/>
    <property type="match status" value="2"/>
</dbReference>
<dbReference type="PRINTS" id="PR00171">
    <property type="entry name" value="SUGRTRNSPORT"/>
</dbReference>
<protein>
    <recommendedName>
        <fullName evidence="13">Solute carrier family 2, facilitated glucose transporter member 10</fullName>
    </recommendedName>
    <alternativeName>
        <fullName evidence="14">Glucose transporter type 10</fullName>
    </alternativeName>
</protein>
<organism evidence="18">
    <name type="scientific">Xenopus tropicalis</name>
    <name type="common">Western clawed frog</name>
    <name type="synonym">Silurana tropicalis</name>
    <dbReference type="NCBI Taxonomy" id="8364"/>
    <lineage>
        <taxon>Eukaryota</taxon>
        <taxon>Metazoa</taxon>
        <taxon>Chordata</taxon>
        <taxon>Craniata</taxon>
        <taxon>Vertebrata</taxon>
        <taxon>Euteleostomi</taxon>
        <taxon>Amphibia</taxon>
        <taxon>Batrachia</taxon>
        <taxon>Anura</taxon>
        <taxon>Pipoidea</taxon>
        <taxon>Pipidae</taxon>
        <taxon>Xenopodinae</taxon>
        <taxon>Xenopus</taxon>
        <taxon>Silurana</taxon>
    </lineage>
</organism>
<dbReference type="Gene3D" id="1.20.1250.20">
    <property type="entry name" value="MFS general substrate transporter like domains"/>
    <property type="match status" value="2"/>
</dbReference>
<dbReference type="FunFam" id="1.20.1250.20:FF:000164">
    <property type="entry name" value="solute carrier family 2, facilitated glucose transporter member 10"/>
    <property type="match status" value="1"/>
</dbReference>
<evidence type="ECO:0000256" key="7">
    <source>
        <dbReference type="ARBA" id="ARBA00022597"/>
    </source>
</evidence>
<dbReference type="InterPro" id="IPR003663">
    <property type="entry name" value="Sugar/inositol_transpt"/>
</dbReference>
<sequence>MMSSRGQRILIGLSSPTLILAATVSLLGGIVFGYELGIISGALLVLKTVYQLTCFEQEALVSAVLFGALLASLIGGIIIDRWGRRTAILASNLVVLAGSIILIATSTFWWLIVGRVTIGFAISISSMACCIYVSEIVRPHQRGMLVSLYETGITVGILISYAMNYFLSGVNESWKYMFGLAIVPAAFQFISILFLPSKPHKLNFWEQDTDDGFIELEETGEAGEFKPDTYDRQYTFLDLFRSKDNMRTRTLLGLGLVLFQQFTGQPNVLYYASTIFQSVGFQSNSSAVLASVGLGVVKVASTLIAICFADKAGRRILLLAGCIVMTIAITGIGIVSFTVKMDSHRDCGSVTGRNMSSGESNVSQLLGIVHAETSTINTLDNSVHQLAMAIRSPSLANSASSNHKDLISQNSTVLPASPELPSNYTILNWITLLSMMAFVSAFSIGFGPMTWIVLSEIYPADIRGRAFAFCNSFNWAANLLITLTFLDVIASIGLSWTFLLYGVVGLLAIAFIYFFIPETKGQSLEEIDKQFSTKRILQKRETSKGVGKRPSSGPPYQRIGKASPS</sequence>
<feature type="transmembrane region" description="Helical" evidence="16">
    <location>
        <begin position="316"/>
        <end position="339"/>
    </location>
</feature>
<comment type="function">
    <text evidence="12">Facilitative glucose transporter required for the development of the cardiovascular system.</text>
</comment>
<keyword evidence="11" id="KW-0325">Glycoprotein</keyword>
<dbReference type="GO" id="GO:0048471">
    <property type="term" value="C:perinuclear region of cytoplasm"/>
    <property type="evidence" value="ECO:0007669"/>
    <property type="project" value="UniProtKB-SubCell"/>
</dbReference>
<dbReference type="InterPro" id="IPR005828">
    <property type="entry name" value="MFS_sugar_transport-like"/>
</dbReference>
<reference evidence="18" key="1">
    <citation type="journal article" date="2010" name="Science">
        <title>The genome of the Western clawed frog Xenopus tropicalis.</title>
        <authorList>
            <person name="Hellsten U."/>
            <person name="Harland R.M."/>
            <person name="Gilchrist M.J."/>
            <person name="Hendrix D."/>
            <person name="Jurka J."/>
            <person name="Kapitonov V."/>
            <person name="Ovcharenko I."/>
            <person name="Putnam N.H."/>
            <person name="Shu S."/>
            <person name="Taher L."/>
            <person name="Blitz I.L."/>
            <person name="Blumberg B."/>
            <person name="Dichmann D.S."/>
            <person name="Dubchak I."/>
            <person name="Amaya E."/>
            <person name="Detter J.C."/>
            <person name="Fletcher R."/>
            <person name="Gerhard D.S."/>
            <person name="Goodstein D."/>
            <person name="Graves T."/>
            <person name="Grigoriev I.V."/>
            <person name="Grimwood J."/>
            <person name="Kawashima T."/>
            <person name="Lindquist E."/>
            <person name="Lucas S.M."/>
            <person name="Mead P.E."/>
            <person name="Mitros T."/>
            <person name="Ogino H."/>
            <person name="Ohta Y."/>
            <person name="Poliakov A.V."/>
            <person name="Pollet N."/>
            <person name="Robert J."/>
            <person name="Salamov A."/>
            <person name="Sater A.K."/>
            <person name="Schmutz J."/>
            <person name="Terry A."/>
            <person name="Vize P.D."/>
            <person name="Warren W.C."/>
            <person name="Wells D."/>
            <person name="Wills A."/>
            <person name="Wilson R.K."/>
            <person name="Zimmerman L.B."/>
            <person name="Zorn A.M."/>
            <person name="Grainger R."/>
            <person name="Grammer T."/>
            <person name="Khokha M.K."/>
            <person name="Richardson P.M."/>
            <person name="Rokhsar D.S."/>
        </authorList>
    </citation>
    <scope>NUCLEOTIDE SEQUENCE [LARGE SCALE GENOMIC DNA]</scope>
    <source>
        <strain evidence="18">Nigerian</strain>
    </source>
</reference>
<dbReference type="GO" id="GO:0012505">
    <property type="term" value="C:endomembrane system"/>
    <property type="evidence" value="ECO:0007669"/>
    <property type="project" value="UniProtKB-SubCell"/>
</dbReference>
<reference evidence="18" key="2">
    <citation type="submission" date="2020-05" db="UniProtKB">
        <authorList>
            <consortium name="Ensembl"/>
        </authorList>
    </citation>
    <scope>IDENTIFICATION</scope>
</reference>
<evidence type="ECO:0000256" key="3">
    <source>
        <dbReference type="ARBA" id="ARBA00004556"/>
    </source>
</evidence>
<feature type="transmembrane region" description="Helical" evidence="16">
    <location>
        <begin position="59"/>
        <end position="79"/>
    </location>
</feature>
<feature type="transmembrane region" description="Helical" evidence="16">
    <location>
        <begin position="146"/>
        <end position="167"/>
    </location>
</feature>